<evidence type="ECO:0000313" key="5">
    <source>
        <dbReference type="EMBL" id="RPA86713.1"/>
    </source>
</evidence>
<dbReference type="GO" id="GO:0003677">
    <property type="term" value="F:DNA binding"/>
    <property type="evidence" value="ECO:0007669"/>
    <property type="project" value="InterPro"/>
</dbReference>
<dbReference type="PANTHER" id="PTHR12214">
    <property type="entry name" value="GC-RICH SEQUENCE DNA-BINDING FACTOR"/>
    <property type="match status" value="1"/>
</dbReference>
<sequence length="455" mass="50383">MSIRRAKPRKIGLPESDSEPESTTPIIKTASPKPSTSATTATPGDESTPIPTFTKRKKAAPRTPKLSLSLDEGNNDEEEPPVFVKKPLRKKPISTNSSQSLHKAALENAAAGPVPKKPPPMRIAMPDRPSLLSSRTDEDRPSYSKEYLAELKASTPVAKPEIYDAENMDKLGAVDSEGDTPMAEQPTITAIPDEAEIRRLKLARERKKAGEDYIALDDNSDEDWGRKKKKDSRLVRPEILDDEDPELQQYVNDDRLGLSSKTRKRQAKLKRLEIAAQIDEAEENMFDHVNGDSDTDGSSSSDDELLGWERDQILKATGGKSAPALETIAKSSRTFTKIEDRLRYTPPNVRPLPSINLALGRLKGLLRNMEEDRKKTLAKIEDVKKERQDILEREEQVKKGLEESAREYEKLEKELKEMGLGVPAGTGFEGVGTRSGTMTPLEGRGLESIGGTPVR</sequence>
<evidence type="ECO:0000256" key="3">
    <source>
        <dbReference type="SAM" id="Coils"/>
    </source>
</evidence>
<keyword evidence="3" id="KW-0175">Coiled coil</keyword>
<dbReference type="GO" id="GO:0000390">
    <property type="term" value="P:spliceosomal complex disassembly"/>
    <property type="evidence" value="ECO:0007669"/>
    <property type="project" value="InterPro"/>
</dbReference>
<keyword evidence="6" id="KW-1185">Reference proteome</keyword>
<accession>A0A3N4IKQ2</accession>
<gene>
    <name evidence="5" type="ORF">BJ508DRAFT_410916</name>
</gene>
<evidence type="ECO:0000256" key="4">
    <source>
        <dbReference type="SAM" id="MobiDB-lite"/>
    </source>
</evidence>
<feature type="region of interest" description="Disordered" evidence="4">
    <location>
        <begin position="172"/>
        <end position="191"/>
    </location>
</feature>
<dbReference type="InterPro" id="IPR012890">
    <property type="entry name" value="GCFC2-like"/>
</dbReference>
<proteinExistence type="predicted"/>
<feature type="compositionally biased region" description="Basic residues" evidence="4">
    <location>
        <begin position="1"/>
        <end position="10"/>
    </location>
</feature>
<keyword evidence="2" id="KW-0539">Nucleus</keyword>
<dbReference type="PANTHER" id="PTHR12214:SF0">
    <property type="entry name" value="LD29489P"/>
    <property type="match status" value="1"/>
</dbReference>
<dbReference type="Proteomes" id="UP000275078">
    <property type="component" value="Unassembled WGS sequence"/>
</dbReference>
<reference evidence="5 6" key="1">
    <citation type="journal article" date="2018" name="Nat. Ecol. Evol.">
        <title>Pezizomycetes genomes reveal the molecular basis of ectomycorrhizal truffle lifestyle.</title>
        <authorList>
            <person name="Murat C."/>
            <person name="Payen T."/>
            <person name="Noel B."/>
            <person name="Kuo A."/>
            <person name="Morin E."/>
            <person name="Chen J."/>
            <person name="Kohler A."/>
            <person name="Krizsan K."/>
            <person name="Balestrini R."/>
            <person name="Da Silva C."/>
            <person name="Montanini B."/>
            <person name="Hainaut M."/>
            <person name="Levati E."/>
            <person name="Barry K.W."/>
            <person name="Belfiori B."/>
            <person name="Cichocki N."/>
            <person name="Clum A."/>
            <person name="Dockter R.B."/>
            <person name="Fauchery L."/>
            <person name="Guy J."/>
            <person name="Iotti M."/>
            <person name="Le Tacon F."/>
            <person name="Lindquist E.A."/>
            <person name="Lipzen A."/>
            <person name="Malagnac F."/>
            <person name="Mello A."/>
            <person name="Molinier V."/>
            <person name="Miyauchi S."/>
            <person name="Poulain J."/>
            <person name="Riccioni C."/>
            <person name="Rubini A."/>
            <person name="Sitrit Y."/>
            <person name="Splivallo R."/>
            <person name="Traeger S."/>
            <person name="Wang M."/>
            <person name="Zifcakova L."/>
            <person name="Wipf D."/>
            <person name="Zambonelli A."/>
            <person name="Paolocci F."/>
            <person name="Nowrousian M."/>
            <person name="Ottonello S."/>
            <person name="Baldrian P."/>
            <person name="Spatafora J.W."/>
            <person name="Henrissat B."/>
            <person name="Nagy L.G."/>
            <person name="Aury J.M."/>
            <person name="Wincker P."/>
            <person name="Grigoriev I.V."/>
            <person name="Bonfante P."/>
            <person name="Martin F.M."/>
        </authorList>
    </citation>
    <scope>NUCLEOTIDE SEQUENCE [LARGE SCALE GENOMIC DNA]</scope>
    <source>
        <strain evidence="5 6">RN42</strain>
    </source>
</reference>
<feature type="coiled-coil region" evidence="3">
    <location>
        <begin position="366"/>
        <end position="421"/>
    </location>
</feature>
<comment type="subcellular location">
    <subcellularLocation>
        <location evidence="1">Nucleus</location>
    </subcellularLocation>
</comment>
<dbReference type="EMBL" id="ML119648">
    <property type="protein sequence ID" value="RPA86713.1"/>
    <property type="molecule type" value="Genomic_DNA"/>
</dbReference>
<evidence type="ECO:0000313" key="6">
    <source>
        <dbReference type="Proteomes" id="UP000275078"/>
    </source>
</evidence>
<dbReference type="GO" id="GO:0071008">
    <property type="term" value="C:U2-type post-mRNA release spliceosomal complex"/>
    <property type="evidence" value="ECO:0007669"/>
    <property type="project" value="InterPro"/>
</dbReference>
<feature type="region of interest" description="Disordered" evidence="4">
    <location>
        <begin position="1"/>
        <end position="143"/>
    </location>
</feature>
<dbReference type="STRING" id="1160509.A0A3N4IKQ2"/>
<feature type="region of interest" description="Disordered" evidence="4">
    <location>
        <begin position="422"/>
        <end position="455"/>
    </location>
</feature>
<feature type="compositionally biased region" description="Low complexity" evidence="4">
    <location>
        <begin position="28"/>
        <end position="43"/>
    </location>
</feature>
<dbReference type="AlphaFoldDB" id="A0A3N4IKQ2"/>
<evidence type="ECO:0000256" key="2">
    <source>
        <dbReference type="ARBA" id="ARBA00023242"/>
    </source>
</evidence>
<name>A0A3N4IKQ2_ASCIM</name>
<feature type="region of interest" description="Disordered" evidence="4">
    <location>
        <begin position="206"/>
        <end position="247"/>
    </location>
</feature>
<dbReference type="OrthoDB" id="429427at2759"/>
<evidence type="ECO:0000256" key="1">
    <source>
        <dbReference type="ARBA" id="ARBA00004123"/>
    </source>
</evidence>
<organism evidence="5 6">
    <name type="scientific">Ascobolus immersus RN42</name>
    <dbReference type="NCBI Taxonomy" id="1160509"/>
    <lineage>
        <taxon>Eukaryota</taxon>
        <taxon>Fungi</taxon>
        <taxon>Dikarya</taxon>
        <taxon>Ascomycota</taxon>
        <taxon>Pezizomycotina</taxon>
        <taxon>Pezizomycetes</taxon>
        <taxon>Pezizales</taxon>
        <taxon>Ascobolaceae</taxon>
        <taxon>Ascobolus</taxon>
    </lineage>
</organism>
<protein>
    <submittedName>
        <fullName evidence="5">Uncharacterized protein</fullName>
    </submittedName>
</protein>
<dbReference type="InterPro" id="IPR028211">
    <property type="entry name" value="Ntr2"/>
</dbReference>
<dbReference type="Pfam" id="PF15458">
    <property type="entry name" value="NTR2"/>
    <property type="match status" value="1"/>
</dbReference>